<dbReference type="PROSITE" id="PS00108">
    <property type="entry name" value="PROTEIN_KINASE_ST"/>
    <property type="match status" value="1"/>
</dbReference>
<dbReference type="GO" id="GO:0005524">
    <property type="term" value="F:ATP binding"/>
    <property type="evidence" value="ECO:0007669"/>
    <property type="project" value="UniProtKB-UniRule"/>
</dbReference>
<dbReference type="HOGENOM" id="CLU_006681_0_0_7"/>
<accession>S4XVN4</accession>
<dbReference type="SUPFAM" id="SSF56112">
    <property type="entry name" value="Protein kinase-like (PK-like)"/>
    <property type="match status" value="1"/>
</dbReference>
<feature type="domain" description="Protein kinase" evidence="7">
    <location>
        <begin position="1"/>
        <end position="258"/>
    </location>
</feature>
<dbReference type="eggNOG" id="COG0457">
    <property type="taxonomic scope" value="Bacteria"/>
</dbReference>
<dbReference type="PANTHER" id="PTHR43289">
    <property type="entry name" value="MITOGEN-ACTIVATED PROTEIN KINASE KINASE KINASE 20-RELATED"/>
    <property type="match status" value="1"/>
</dbReference>
<feature type="region of interest" description="Disordered" evidence="6">
    <location>
        <begin position="891"/>
        <end position="911"/>
    </location>
</feature>
<dbReference type="Proteomes" id="UP000014803">
    <property type="component" value="Chromosome"/>
</dbReference>
<dbReference type="GO" id="GO:0004674">
    <property type="term" value="F:protein serine/threonine kinase activity"/>
    <property type="evidence" value="ECO:0007669"/>
    <property type="project" value="TreeGrafter"/>
</dbReference>
<dbReference type="InterPro" id="IPR000719">
    <property type="entry name" value="Prot_kinase_dom"/>
</dbReference>
<dbReference type="Pfam" id="PF00069">
    <property type="entry name" value="Pkinase"/>
    <property type="match status" value="1"/>
</dbReference>
<dbReference type="PROSITE" id="PS50011">
    <property type="entry name" value="PROTEIN_KINASE_DOM"/>
    <property type="match status" value="1"/>
</dbReference>
<dbReference type="InterPro" id="IPR041664">
    <property type="entry name" value="AAA_16"/>
</dbReference>
<name>S4XVN4_SORCE</name>
<keyword evidence="4 5" id="KW-0067">ATP-binding</keyword>
<dbReference type="SMART" id="SM00220">
    <property type="entry name" value="S_TKc"/>
    <property type="match status" value="1"/>
</dbReference>
<evidence type="ECO:0000256" key="6">
    <source>
        <dbReference type="SAM" id="MobiDB-lite"/>
    </source>
</evidence>
<dbReference type="InterPro" id="IPR017441">
    <property type="entry name" value="Protein_kinase_ATP_BS"/>
</dbReference>
<protein>
    <recommendedName>
        <fullName evidence="7">Protein kinase domain-containing protein</fullName>
    </recommendedName>
</protein>
<dbReference type="KEGG" id="scu:SCE1572_24170"/>
<feature type="region of interest" description="Disordered" evidence="6">
    <location>
        <begin position="825"/>
        <end position="845"/>
    </location>
</feature>
<dbReference type="SMART" id="SM00028">
    <property type="entry name" value="TPR"/>
    <property type="match status" value="6"/>
</dbReference>
<evidence type="ECO:0000259" key="7">
    <source>
        <dbReference type="PROSITE" id="PS50011"/>
    </source>
</evidence>
<gene>
    <name evidence="8" type="ORF">SCE1572_24170</name>
</gene>
<feature type="region of interest" description="Disordered" evidence="6">
    <location>
        <begin position="272"/>
        <end position="320"/>
    </location>
</feature>
<dbReference type="Gene3D" id="1.10.510.10">
    <property type="entry name" value="Transferase(Phosphotransferase) domain 1"/>
    <property type="match status" value="1"/>
</dbReference>
<dbReference type="PANTHER" id="PTHR43289:SF6">
    <property type="entry name" value="SERINE_THREONINE-PROTEIN KINASE NEKL-3"/>
    <property type="match status" value="1"/>
</dbReference>
<dbReference type="eggNOG" id="COG0515">
    <property type="taxonomic scope" value="Bacteria"/>
</dbReference>
<dbReference type="Gene3D" id="1.25.40.10">
    <property type="entry name" value="Tetratricopeptide repeat domain"/>
    <property type="match status" value="2"/>
</dbReference>
<dbReference type="CDD" id="cd14014">
    <property type="entry name" value="STKc_PknB_like"/>
    <property type="match status" value="1"/>
</dbReference>
<dbReference type="EMBL" id="CP003969">
    <property type="protein sequence ID" value="AGP37307.1"/>
    <property type="molecule type" value="Genomic_DNA"/>
</dbReference>
<keyword evidence="2 5" id="KW-0547">Nucleotide-binding</keyword>
<organism evidence="8 9">
    <name type="scientific">Sorangium cellulosum So0157-2</name>
    <dbReference type="NCBI Taxonomy" id="1254432"/>
    <lineage>
        <taxon>Bacteria</taxon>
        <taxon>Pseudomonadati</taxon>
        <taxon>Myxococcota</taxon>
        <taxon>Polyangia</taxon>
        <taxon>Polyangiales</taxon>
        <taxon>Polyangiaceae</taxon>
        <taxon>Sorangium</taxon>
    </lineage>
</organism>
<dbReference type="InterPro" id="IPR011009">
    <property type="entry name" value="Kinase-like_dom_sf"/>
</dbReference>
<evidence type="ECO:0000313" key="9">
    <source>
        <dbReference type="Proteomes" id="UP000014803"/>
    </source>
</evidence>
<dbReference type="InterPro" id="IPR019734">
    <property type="entry name" value="TPR_rpt"/>
</dbReference>
<evidence type="ECO:0000256" key="5">
    <source>
        <dbReference type="PROSITE-ProRule" id="PRU10141"/>
    </source>
</evidence>
<evidence type="ECO:0000256" key="1">
    <source>
        <dbReference type="ARBA" id="ARBA00022679"/>
    </source>
</evidence>
<keyword evidence="1" id="KW-0808">Transferase</keyword>
<dbReference type="SUPFAM" id="SSF48452">
    <property type="entry name" value="TPR-like"/>
    <property type="match status" value="2"/>
</dbReference>
<evidence type="ECO:0000256" key="2">
    <source>
        <dbReference type="ARBA" id="ARBA00022741"/>
    </source>
</evidence>
<feature type="compositionally biased region" description="Low complexity" evidence="6">
    <location>
        <begin position="891"/>
        <end position="902"/>
    </location>
</feature>
<feature type="compositionally biased region" description="Low complexity" evidence="6">
    <location>
        <begin position="272"/>
        <end position="309"/>
    </location>
</feature>
<evidence type="ECO:0000256" key="4">
    <source>
        <dbReference type="ARBA" id="ARBA00022840"/>
    </source>
</evidence>
<proteinExistence type="predicted"/>
<evidence type="ECO:0000313" key="8">
    <source>
        <dbReference type="EMBL" id="AGP37307.1"/>
    </source>
</evidence>
<sequence length="1349" mass="142550">MLGQGGFSAVWSARREADGLTVALKIGRSSLPTVQARFRREAGALRLVGPPHVPRVHAEGRLDDGRPWFAMDLVPGETLAEALAALPGPPEPAWAAARAAALLDALAAAHARGVVHRDLKPENVILTPRRARAVLLDFGLARPAGAPRHDDEIEITRGGTVVGTPDYMAPEQLRAEADLDERADLYAFGAILFELLTLRPPFVGDTGAVEHGHLTLRPPRPGELAPVPEALEELVLSCLAKDPGRRPPSAARLRRALDEACALGAAAAAERGAAATTEPGAPAAEPGPAALAEPGAAAAAEPTSRAAIAPGPPSGRGGGRLIAEGLQPAVVLVAETGAATPVVVAALASRRGICVRQRRRRYTAVFSAHDAEDPVRLALAAARELVERHGARAALHLAGVIIRPREKAPPAVYGAAVDRPETWIPADPWSGVALTEEFERALVEAEATMTPTSPQGAPAAELEAPPPTTVGRGDVIAALEASAAAAFSGVCPALVTVLGDDGLGKSRVAAEAAAVARRLRPGAAALVVRAAQPLPGEASKDTAAILRFALAAPAAAPADPRAFCEARLGPEIGASTFASVAAALGWSRPGAAPSRAPHHLARAIAEGLRRRARRAPVAVIVDDAQWADVTVLDALEVATLDGAGVALWAAVVAHPRFERFRPTWGARTQRADRVTLAPLDEAAAADLAAQLLLPAAYPPADVLRGLARWAGGNPGCLAAIIRSLKQAGLVRRRPGGGDYCVEAAELDGLPVSPAWQWLAMRQLGALPQEVAALARLCAVLGESFTRAELEWVQDAVDRAGGAGTPIDAGYGLGVLVEQGIIGRRARGDGERGARGEGDGDGRRARGEGERWWFQSGLFRDAVYETLDPEHRAQIHRHALAFWRARVERGRPPASSAAPRADPVAPPAELAAQPGPEELEPLARHAGACGAGEEAAEAHLRLGELAFARHRHVEAERCYTAALKLAGDGDRRRRALALAGRGRIRYRLHLIEEALADLSAALELADDELRADVLLEEATALDWTGAYEASSRQVELARPLVERAGSPRLSARLCVAEGRTRLRRGEVAEAIALLSEGASLAESAGDEEGRIIALVLLSTELAHAGRFAEAERRAEEAIALCERAEDLPHLCVAIMNRVVLWALKKELPRATADLRRAIALAREIGNPWLERVATYNVAELLYWSDQQDEALSLARRAHTLEQRFVDRPVPECSLLLARILAARGELGEARRLLAWIAASCPPEPSAKAAHGCYLMLRCLLWDGGDGVAPRALLGGLDEAELEAGPFQFADELLEVLYWRGRAAIRHGAVEVAVASLSRARALLSEHPAWRSRFDGIALRLGASQAAASRR</sequence>
<keyword evidence="3" id="KW-0418">Kinase</keyword>
<dbReference type="PATRIC" id="fig|1254432.3.peg.5477"/>
<evidence type="ECO:0000256" key="3">
    <source>
        <dbReference type="ARBA" id="ARBA00022777"/>
    </source>
</evidence>
<dbReference type="STRING" id="1254432.SCE1572_24170"/>
<dbReference type="InterPro" id="IPR008271">
    <property type="entry name" value="Ser/Thr_kinase_AS"/>
</dbReference>
<feature type="binding site" evidence="5">
    <location>
        <position position="25"/>
    </location>
    <ligand>
        <name>ATP</name>
        <dbReference type="ChEBI" id="CHEBI:30616"/>
    </ligand>
</feature>
<reference evidence="8 9" key="1">
    <citation type="journal article" date="2013" name="Sci. Rep.">
        <title>Extraordinary expansion of a Sorangium cellulosum genome from an alkaline milieu.</title>
        <authorList>
            <person name="Han K."/>
            <person name="Li Z.F."/>
            <person name="Peng R."/>
            <person name="Zhu L.P."/>
            <person name="Zhou T."/>
            <person name="Wang L.G."/>
            <person name="Li S.G."/>
            <person name="Zhang X.B."/>
            <person name="Hu W."/>
            <person name="Wu Z.H."/>
            <person name="Qin N."/>
            <person name="Li Y.Z."/>
        </authorList>
    </citation>
    <scope>NUCLEOTIDE SEQUENCE [LARGE SCALE GENOMIC DNA]</scope>
    <source>
        <strain evidence="8 9">So0157-2</strain>
    </source>
</reference>
<dbReference type="Pfam" id="PF13191">
    <property type="entry name" value="AAA_16"/>
    <property type="match status" value="1"/>
</dbReference>
<dbReference type="InterPro" id="IPR011990">
    <property type="entry name" value="TPR-like_helical_dom_sf"/>
</dbReference>
<dbReference type="Gene3D" id="3.30.200.20">
    <property type="entry name" value="Phosphorylase Kinase, domain 1"/>
    <property type="match status" value="1"/>
</dbReference>
<dbReference type="PROSITE" id="PS00107">
    <property type="entry name" value="PROTEIN_KINASE_ATP"/>
    <property type="match status" value="1"/>
</dbReference>